<feature type="binding site" evidence="11">
    <location>
        <position position="238"/>
    </location>
    <ligand>
        <name>a divalent metal cation</name>
        <dbReference type="ChEBI" id="CHEBI:60240"/>
    </ligand>
</feature>
<dbReference type="InterPro" id="IPR003526">
    <property type="entry name" value="MECDP_synthase"/>
</dbReference>
<evidence type="ECO:0000256" key="4">
    <source>
        <dbReference type="ARBA" id="ARBA00008480"/>
    </source>
</evidence>
<evidence type="ECO:0000256" key="1">
    <source>
        <dbReference type="ARBA" id="ARBA00000200"/>
    </source>
</evidence>
<reference evidence="13" key="2">
    <citation type="journal article" date="2021" name="PeerJ">
        <title>Extensive microbial diversity within the chicken gut microbiome revealed by metagenomics and culture.</title>
        <authorList>
            <person name="Gilroy R."/>
            <person name="Ravi A."/>
            <person name="Getino M."/>
            <person name="Pursley I."/>
            <person name="Horton D.L."/>
            <person name="Alikhan N.F."/>
            <person name="Baker D."/>
            <person name="Gharbi K."/>
            <person name="Hall N."/>
            <person name="Watson M."/>
            <person name="Adriaenssens E.M."/>
            <person name="Foster-Nyarko E."/>
            <person name="Jarju S."/>
            <person name="Secka A."/>
            <person name="Antonio M."/>
            <person name="Oren A."/>
            <person name="Chaudhuri R.R."/>
            <person name="La Ragione R."/>
            <person name="Hildebrand F."/>
            <person name="Pallen M.J."/>
        </authorList>
    </citation>
    <scope>NUCLEOTIDE SEQUENCE</scope>
    <source>
        <strain evidence="13">ChiHcec3-11533</strain>
    </source>
</reference>
<dbReference type="CDD" id="cd02516">
    <property type="entry name" value="CDP-ME_synthetase"/>
    <property type="match status" value="1"/>
</dbReference>
<keyword evidence="9 11" id="KW-0456">Lyase</keyword>
<dbReference type="GO" id="GO:0050518">
    <property type="term" value="F:2-C-methyl-D-erythritol 4-phosphate cytidylyltransferase activity"/>
    <property type="evidence" value="ECO:0007669"/>
    <property type="project" value="UniProtKB-UniRule"/>
</dbReference>
<evidence type="ECO:0000256" key="3">
    <source>
        <dbReference type="ARBA" id="ARBA00004709"/>
    </source>
</evidence>
<dbReference type="Gene3D" id="3.90.550.10">
    <property type="entry name" value="Spore Coat Polysaccharide Biosynthesis Protein SpsA, Chain A"/>
    <property type="match status" value="1"/>
</dbReference>
<feature type="binding site" evidence="11">
    <location>
        <position position="236"/>
    </location>
    <ligand>
        <name>a divalent metal cation</name>
        <dbReference type="ChEBI" id="CHEBI:60240"/>
    </ligand>
</feature>
<feature type="site" description="Transition state stabilizer" evidence="11">
    <location>
        <position position="359"/>
    </location>
</feature>
<evidence type="ECO:0000256" key="10">
    <source>
        <dbReference type="ARBA" id="ARBA00023268"/>
    </source>
</evidence>
<name>A0A9D1LCM0_9FIRM</name>
<dbReference type="InterPro" id="IPR029044">
    <property type="entry name" value="Nucleotide-diphossugar_trans"/>
</dbReference>
<evidence type="ECO:0000256" key="8">
    <source>
        <dbReference type="ARBA" id="ARBA00023229"/>
    </source>
</evidence>
<accession>A0A9D1LCM0</accession>
<evidence type="ECO:0000256" key="9">
    <source>
        <dbReference type="ARBA" id="ARBA00023239"/>
    </source>
</evidence>
<evidence type="ECO:0000256" key="7">
    <source>
        <dbReference type="ARBA" id="ARBA00022723"/>
    </source>
</evidence>
<feature type="site" description="Transition state stabilizer" evidence="11">
    <location>
        <position position="262"/>
    </location>
</feature>
<dbReference type="HAMAP" id="MF_00107">
    <property type="entry name" value="IspF"/>
    <property type="match status" value="1"/>
</dbReference>
<dbReference type="Pfam" id="PF01128">
    <property type="entry name" value="IspD"/>
    <property type="match status" value="1"/>
</dbReference>
<comment type="similarity">
    <text evidence="4">Belongs to the IspF family.</text>
</comment>
<feature type="domain" description="2-C-methyl-D-erythritol 2,4-cyclodiphosphate synthase" evidence="12">
    <location>
        <begin position="229"/>
        <end position="380"/>
    </location>
</feature>
<dbReference type="InterPro" id="IPR020555">
    <property type="entry name" value="MECDP_synthase_CS"/>
</dbReference>
<keyword evidence="5 11" id="KW-0808">Transferase</keyword>
<feature type="site" description="Positions MEP for the nucleophilic attack" evidence="11">
    <location>
        <position position="155"/>
    </location>
</feature>
<evidence type="ECO:0000256" key="11">
    <source>
        <dbReference type="HAMAP-Rule" id="MF_01520"/>
    </source>
</evidence>
<dbReference type="GO" id="GO:0016114">
    <property type="term" value="P:terpenoid biosynthetic process"/>
    <property type="evidence" value="ECO:0007669"/>
    <property type="project" value="InterPro"/>
</dbReference>
<dbReference type="InterPro" id="IPR034683">
    <property type="entry name" value="IspD/TarI"/>
</dbReference>
<evidence type="ECO:0000256" key="2">
    <source>
        <dbReference type="ARBA" id="ARBA00001968"/>
    </source>
</evidence>
<evidence type="ECO:0000256" key="6">
    <source>
        <dbReference type="ARBA" id="ARBA00022695"/>
    </source>
</evidence>
<comment type="catalytic activity">
    <reaction evidence="1 11">
        <text>4-CDP-2-C-methyl-D-erythritol 2-phosphate = 2-C-methyl-D-erythritol 2,4-cyclic diphosphate + CMP</text>
        <dbReference type="Rhea" id="RHEA:23864"/>
        <dbReference type="ChEBI" id="CHEBI:57919"/>
        <dbReference type="ChEBI" id="CHEBI:58483"/>
        <dbReference type="ChEBI" id="CHEBI:60377"/>
        <dbReference type="EC" id="4.6.1.12"/>
    </reaction>
</comment>
<dbReference type="EMBL" id="DVMU01000188">
    <property type="protein sequence ID" value="HIU34600.1"/>
    <property type="molecule type" value="Genomic_DNA"/>
</dbReference>
<gene>
    <name evidence="11" type="primary">ispDF</name>
    <name evidence="13" type="ORF">IAB02_08555</name>
</gene>
<feature type="binding site" evidence="11">
    <location>
        <begin position="262"/>
        <end position="263"/>
    </location>
    <ligand>
        <name>4-CDP-2-C-methyl-D-erythritol 2-phosphate</name>
        <dbReference type="ChEBI" id="CHEBI:57919"/>
    </ligand>
</feature>
<dbReference type="PANTHER" id="PTHR43181:SF1">
    <property type="entry name" value="2-C-METHYL-D-ERYTHRITOL 2,4-CYCLODIPHOSPHATE SYNTHASE, CHLOROPLASTIC"/>
    <property type="match status" value="1"/>
</dbReference>
<organism evidence="13 14">
    <name type="scientific">Candidatus Pullichristensenella excrementigallinarum</name>
    <dbReference type="NCBI Taxonomy" id="2840907"/>
    <lineage>
        <taxon>Bacteria</taxon>
        <taxon>Bacillati</taxon>
        <taxon>Bacillota</taxon>
        <taxon>Clostridia</taxon>
        <taxon>Candidatus Pullichristensenella</taxon>
    </lineage>
</organism>
<dbReference type="EC" id="2.7.7.60" evidence="11"/>
<feature type="binding site" evidence="11">
    <location>
        <begin position="289"/>
        <end position="293"/>
    </location>
    <ligand>
        <name>4-CDP-2-C-methyl-D-erythritol 2-phosphate</name>
        <dbReference type="ChEBI" id="CHEBI:57919"/>
    </ligand>
</feature>
<feature type="site" description="Positions MEP for the nucleophilic attack" evidence="11">
    <location>
        <position position="214"/>
    </location>
</feature>
<feature type="site" description="Transition state stabilizer" evidence="11">
    <location>
        <position position="15"/>
    </location>
</feature>
<dbReference type="CDD" id="cd00554">
    <property type="entry name" value="MECDP_synthase"/>
    <property type="match status" value="1"/>
</dbReference>
<keyword evidence="8 11" id="KW-0414">Isoprene biosynthesis</keyword>
<protein>
    <recommendedName>
        <fullName evidence="11">Bifunctional enzyme IspD/IspF</fullName>
    </recommendedName>
    <domain>
        <recommendedName>
            <fullName evidence="11">2-C-methyl-D-erythritol 4-phosphate cytidylyltransferase</fullName>
            <ecNumber evidence="11">2.7.7.60</ecNumber>
        </recommendedName>
        <alternativeName>
            <fullName evidence="11">4-diphosphocytidyl-2C-methyl-D-erythritol synthase</fullName>
        </alternativeName>
        <alternativeName>
            <fullName evidence="11">MEP cytidylyltransferase</fullName>
            <shortName evidence="11">MCT</shortName>
        </alternativeName>
    </domain>
    <domain>
        <recommendedName>
            <fullName evidence="11">2-C-methyl-D-erythritol 2,4-cyclodiphosphate synthase</fullName>
            <shortName evidence="11">MECDP-synthase</shortName>
            <shortName evidence="11">MECPP-synthase</shortName>
            <shortName evidence="11">MECPS</shortName>
            <ecNumber evidence="11">4.6.1.12</ecNumber>
        </recommendedName>
    </domain>
</protein>
<feature type="site" description="Transition state stabilizer" evidence="11">
    <location>
        <position position="22"/>
    </location>
</feature>
<dbReference type="GO" id="GO:0046872">
    <property type="term" value="F:metal ion binding"/>
    <property type="evidence" value="ECO:0007669"/>
    <property type="project" value="UniProtKB-KW"/>
</dbReference>
<comment type="cofactor">
    <cofactor evidence="2 11">
        <name>a divalent metal cation</name>
        <dbReference type="ChEBI" id="CHEBI:60240"/>
    </cofactor>
</comment>
<keyword evidence="6 11" id="KW-0548">Nucleotidyltransferase</keyword>
<evidence type="ECO:0000313" key="14">
    <source>
        <dbReference type="Proteomes" id="UP000824072"/>
    </source>
</evidence>
<sequence length="385" mass="42296">MTAWAVLVAAGKGTRAGFSGNKVFQRLGGKTVLSRALEALEKAEAFEGIVLVISKEDEAAYEDLKRDEGPFERVKFIAHGGETRQESVFNGLKSVPEGVELVAIHDAARPFATAAIFQESLCLAQRVGSGVISHPVADTIKQIDPETGRTHTPNRSELRAVQTPQSFRLQEILRAHSLAAQEGYTGTDDAQLYEKYIGPVRLFSILPDAYRNIKLTTREDFLRFQRPLFRVGTGYDAHRLVRGRRLVLCGVEVPHDRGLDGHSDADVATHALMDAILGALGEGDIGRHFPDTDDRYRGISSMKLLKKVMDLVRKQGYRVENADVTIVAQKPKLLAYLDAMRLQLSAALDCPAVNVKATTTERMGFEGEEQGISAQAVVLLAKEDM</sequence>
<evidence type="ECO:0000256" key="5">
    <source>
        <dbReference type="ARBA" id="ARBA00022679"/>
    </source>
</evidence>
<dbReference type="NCBIfam" id="TIGR00453">
    <property type="entry name" value="ispD"/>
    <property type="match status" value="1"/>
</dbReference>
<dbReference type="InterPro" id="IPR026596">
    <property type="entry name" value="IspD/F"/>
</dbReference>
<comment type="catalytic activity">
    <reaction evidence="11">
        <text>2-C-methyl-D-erythritol 4-phosphate + CTP + H(+) = 4-CDP-2-C-methyl-D-erythritol + diphosphate</text>
        <dbReference type="Rhea" id="RHEA:13429"/>
        <dbReference type="ChEBI" id="CHEBI:15378"/>
        <dbReference type="ChEBI" id="CHEBI:33019"/>
        <dbReference type="ChEBI" id="CHEBI:37563"/>
        <dbReference type="ChEBI" id="CHEBI:57823"/>
        <dbReference type="ChEBI" id="CHEBI:58262"/>
        <dbReference type="EC" id="2.7.7.60"/>
    </reaction>
</comment>
<dbReference type="GO" id="GO:0008685">
    <property type="term" value="F:2-C-methyl-D-erythritol 2,4-cyclodiphosphate synthase activity"/>
    <property type="evidence" value="ECO:0007669"/>
    <property type="project" value="UniProtKB-UniRule"/>
</dbReference>
<dbReference type="EC" id="4.6.1.12" evidence="11"/>
<feature type="binding site" evidence="11">
    <location>
        <begin position="284"/>
        <end position="286"/>
    </location>
    <ligand>
        <name>4-CDP-2-C-methyl-D-erythritol 2-phosphate</name>
        <dbReference type="ChEBI" id="CHEBI:57919"/>
    </ligand>
</feature>
<feature type="region of interest" description="2-C-methyl-D-erythritol 2,4-cyclodiphosphate synthase" evidence="11">
    <location>
        <begin position="230"/>
        <end position="385"/>
    </location>
</feature>
<comment type="caution">
    <text evidence="11">Lacks conserved residue(s) required for the propagation of feature annotation.</text>
</comment>
<dbReference type="FunFam" id="3.30.1330.50:FF:000003">
    <property type="entry name" value="2-C-methyl-D-erythritol 2,4-cyclodiphosphate synthase"/>
    <property type="match status" value="1"/>
</dbReference>
<dbReference type="HAMAP" id="MF_00108">
    <property type="entry name" value="IspD"/>
    <property type="match status" value="1"/>
</dbReference>
<reference evidence="13" key="1">
    <citation type="submission" date="2020-10" db="EMBL/GenBank/DDBJ databases">
        <authorList>
            <person name="Gilroy R."/>
        </authorList>
    </citation>
    <scope>NUCLEOTIDE SEQUENCE</scope>
    <source>
        <strain evidence="13">ChiHcec3-11533</strain>
    </source>
</reference>
<feature type="binding site" evidence="11">
    <location>
        <begin position="358"/>
        <end position="361"/>
    </location>
    <ligand>
        <name>4-CDP-2-C-methyl-D-erythritol 2-phosphate</name>
        <dbReference type="ChEBI" id="CHEBI:57919"/>
    </ligand>
</feature>
<dbReference type="InterPro" id="IPR001228">
    <property type="entry name" value="IspD"/>
</dbReference>
<comment type="similarity">
    <text evidence="11">In the C-terminal section; belongs to the IspF family.</text>
</comment>
<proteinExistence type="inferred from homology"/>
<dbReference type="GO" id="GO:0019288">
    <property type="term" value="P:isopentenyl diphosphate biosynthetic process, methylerythritol 4-phosphate pathway"/>
    <property type="evidence" value="ECO:0007669"/>
    <property type="project" value="UniProtKB-UniRule"/>
</dbReference>
<dbReference type="SUPFAM" id="SSF69765">
    <property type="entry name" value="IpsF-like"/>
    <property type="match status" value="1"/>
</dbReference>
<dbReference type="HAMAP" id="MF_01520">
    <property type="entry name" value="IspDF"/>
    <property type="match status" value="1"/>
</dbReference>
<comment type="similarity">
    <text evidence="11">In the N-terminal section; belongs to the IspD/TarI cytidylyltransferase family. IspD subfamily.</text>
</comment>
<keyword evidence="10 11" id="KW-0511">Multifunctional enzyme</keyword>
<comment type="pathway">
    <text evidence="11">Isoprenoid biosynthesis; isopentenyl diphosphate biosynthesis via DXP pathway; isopentenyl diphosphate from 1-deoxy-D-xylulose 5-phosphate: step 2/6.</text>
</comment>
<dbReference type="NCBIfam" id="TIGR00151">
    <property type="entry name" value="ispF"/>
    <property type="match status" value="1"/>
</dbReference>
<evidence type="ECO:0000313" key="13">
    <source>
        <dbReference type="EMBL" id="HIU34600.1"/>
    </source>
</evidence>
<comment type="pathway">
    <text evidence="3 11">Isoprenoid biosynthesis; isopentenyl diphosphate biosynthesis via DXP pathway; isopentenyl diphosphate from 1-deoxy-D-xylulose 5-phosphate: step 4/6.</text>
</comment>
<dbReference type="AlphaFoldDB" id="A0A9D1LCM0"/>
<comment type="caution">
    <text evidence="13">The sequence shown here is derived from an EMBL/GenBank/DDBJ whole genome shotgun (WGS) entry which is preliminary data.</text>
</comment>
<feature type="binding site" evidence="11">
    <location>
        <position position="270"/>
    </location>
    <ligand>
        <name>a divalent metal cation</name>
        <dbReference type="ChEBI" id="CHEBI:60240"/>
    </ligand>
</feature>
<dbReference type="PANTHER" id="PTHR43181">
    <property type="entry name" value="2-C-METHYL-D-ERYTHRITOL 2,4-CYCLODIPHOSPHATE SYNTHASE, CHLOROPLASTIC"/>
    <property type="match status" value="1"/>
</dbReference>
<dbReference type="PROSITE" id="PS01350">
    <property type="entry name" value="ISPF"/>
    <property type="match status" value="1"/>
</dbReference>
<feature type="binding site" evidence="11">
    <location>
        <begin position="236"/>
        <end position="238"/>
    </location>
    <ligand>
        <name>4-CDP-2-C-methyl-D-erythritol 2-phosphate</name>
        <dbReference type="ChEBI" id="CHEBI:57919"/>
    </ligand>
</feature>
<dbReference type="FunFam" id="3.90.550.10:FF:000003">
    <property type="entry name" value="2-C-methyl-D-erythritol 4-phosphate cytidylyltransferase"/>
    <property type="match status" value="1"/>
</dbReference>
<dbReference type="Pfam" id="PF02542">
    <property type="entry name" value="YgbB"/>
    <property type="match status" value="1"/>
</dbReference>
<evidence type="ECO:0000259" key="12">
    <source>
        <dbReference type="Pfam" id="PF02542"/>
    </source>
</evidence>
<comment type="function">
    <text evidence="11">Bifunctional enzyme that catalyzes the formation of 4-diphosphocytidyl-2-C-methyl-D-erythritol from CTP and 2-C-methyl-D-erythritol 4-phosphate (MEP) (IspD), and catalyzes the conversion of 4-diphosphocytidyl-2-C-methyl-D-erythritol 2-phosphate (CDP-ME2P) to 2-C-methyl-D-erythritol 2,4-cyclodiphosphate (ME-CPP) with a corresponding release of cytidine 5-monophosphate (CMP) (IspF).</text>
</comment>
<dbReference type="Proteomes" id="UP000824072">
    <property type="component" value="Unassembled WGS sequence"/>
</dbReference>
<keyword evidence="7 11" id="KW-0479">Metal-binding</keyword>
<feature type="region of interest" description="2-C-methyl-D-erythritol 4-phosphate cytidylyltransferase" evidence="11">
    <location>
        <begin position="1"/>
        <end position="230"/>
    </location>
</feature>
<dbReference type="Gene3D" id="3.30.1330.50">
    <property type="entry name" value="2-C-methyl-D-erythritol 2,4-cyclodiphosphate synthase"/>
    <property type="match status" value="1"/>
</dbReference>
<dbReference type="SUPFAM" id="SSF53448">
    <property type="entry name" value="Nucleotide-diphospho-sugar transferases"/>
    <property type="match status" value="1"/>
</dbReference>
<feature type="binding site" evidence="11">
    <location>
        <position position="365"/>
    </location>
    <ligand>
        <name>4-CDP-2-C-methyl-D-erythritol 2-phosphate</name>
        <dbReference type="ChEBI" id="CHEBI:57919"/>
    </ligand>
</feature>
<dbReference type="InterPro" id="IPR036571">
    <property type="entry name" value="MECDP_synthase_sf"/>
</dbReference>